<proteinExistence type="inferred from homology"/>
<evidence type="ECO:0000256" key="2">
    <source>
        <dbReference type="ARBA" id="ARBA00022487"/>
    </source>
</evidence>
<keyword evidence="3 4" id="KW-0378">Hydrolase</keyword>
<dbReference type="Gene3D" id="3.40.50.1820">
    <property type="entry name" value="alpha/beta hydrolase"/>
    <property type="match status" value="2"/>
</dbReference>
<comment type="similarity">
    <text evidence="1 4">Belongs to the type-B carboxylesterase/lipase family.</text>
</comment>
<gene>
    <name evidence="6" type="ORF">CUNI_LOCUS1399</name>
</gene>
<evidence type="ECO:0000313" key="6">
    <source>
        <dbReference type="EMBL" id="CAG5115841.1"/>
    </source>
</evidence>
<feature type="domain" description="Carboxylesterase type B" evidence="5">
    <location>
        <begin position="139"/>
        <end position="329"/>
    </location>
</feature>
<keyword evidence="7" id="KW-1185">Reference proteome</keyword>
<evidence type="ECO:0000256" key="4">
    <source>
        <dbReference type="RuleBase" id="RU361235"/>
    </source>
</evidence>
<dbReference type="InterPro" id="IPR050654">
    <property type="entry name" value="AChE-related_enzymes"/>
</dbReference>
<dbReference type="PANTHER" id="PTHR43918">
    <property type="entry name" value="ACETYLCHOLINESTERASE"/>
    <property type="match status" value="1"/>
</dbReference>
<dbReference type="GO" id="GO:0052689">
    <property type="term" value="F:carboxylic ester hydrolase activity"/>
    <property type="evidence" value="ECO:0007669"/>
    <property type="project" value="UniProtKB-KW"/>
</dbReference>
<evidence type="ECO:0000259" key="5">
    <source>
        <dbReference type="Pfam" id="PF00135"/>
    </source>
</evidence>
<dbReference type="PROSITE" id="PS00122">
    <property type="entry name" value="CARBOXYLESTERASE_B_1"/>
    <property type="match status" value="1"/>
</dbReference>
<protein>
    <recommendedName>
        <fullName evidence="4">Carboxylic ester hydrolase</fullName>
        <ecNumber evidence="4">3.1.1.-</ecNumber>
    </recommendedName>
</protein>
<dbReference type="InterPro" id="IPR029058">
    <property type="entry name" value="AB_hydrolase_fold"/>
</dbReference>
<name>A0A8S3YK70_9EUPU</name>
<dbReference type="PANTHER" id="PTHR43918:SF4">
    <property type="entry name" value="CARBOXYLIC ESTER HYDROLASE"/>
    <property type="match status" value="1"/>
</dbReference>
<dbReference type="EC" id="3.1.1.-" evidence="4"/>
<dbReference type="SUPFAM" id="SSF53474">
    <property type="entry name" value="alpha/beta-Hydrolases"/>
    <property type="match status" value="1"/>
</dbReference>
<dbReference type="InterPro" id="IPR019826">
    <property type="entry name" value="Carboxylesterase_B_AS"/>
</dbReference>
<evidence type="ECO:0000313" key="7">
    <source>
        <dbReference type="Proteomes" id="UP000678393"/>
    </source>
</evidence>
<feature type="non-terminal residue" evidence="6">
    <location>
        <position position="1"/>
    </location>
</feature>
<dbReference type="AlphaFoldDB" id="A0A8S3YK70"/>
<evidence type="ECO:0000256" key="3">
    <source>
        <dbReference type="ARBA" id="ARBA00022801"/>
    </source>
</evidence>
<evidence type="ECO:0000256" key="1">
    <source>
        <dbReference type="ARBA" id="ARBA00005964"/>
    </source>
</evidence>
<dbReference type="Pfam" id="PF00135">
    <property type="entry name" value="COesterase"/>
    <property type="match status" value="2"/>
</dbReference>
<reference evidence="6" key="1">
    <citation type="submission" date="2021-04" db="EMBL/GenBank/DDBJ databases">
        <authorList>
            <consortium name="Molecular Ecology Group"/>
        </authorList>
    </citation>
    <scope>NUCLEOTIDE SEQUENCE</scope>
</reference>
<organism evidence="6 7">
    <name type="scientific">Candidula unifasciata</name>
    <dbReference type="NCBI Taxonomy" id="100452"/>
    <lineage>
        <taxon>Eukaryota</taxon>
        <taxon>Metazoa</taxon>
        <taxon>Spiralia</taxon>
        <taxon>Lophotrochozoa</taxon>
        <taxon>Mollusca</taxon>
        <taxon>Gastropoda</taxon>
        <taxon>Heterobranchia</taxon>
        <taxon>Euthyneura</taxon>
        <taxon>Panpulmonata</taxon>
        <taxon>Eupulmonata</taxon>
        <taxon>Stylommatophora</taxon>
        <taxon>Helicina</taxon>
        <taxon>Helicoidea</taxon>
        <taxon>Geomitridae</taxon>
        <taxon>Candidula</taxon>
    </lineage>
</organism>
<dbReference type="Proteomes" id="UP000678393">
    <property type="component" value="Unassembled WGS sequence"/>
</dbReference>
<dbReference type="EMBL" id="CAJHNH020000171">
    <property type="protein sequence ID" value="CAG5115841.1"/>
    <property type="molecule type" value="Genomic_DNA"/>
</dbReference>
<accession>A0A8S3YK70</accession>
<dbReference type="InterPro" id="IPR002018">
    <property type="entry name" value="CarbesteraseB"/>
</dbReference>
<keyword evidence="2" id="KW-0719">Serine esterase</keyword>
<sequence>QEATLVPVLIHVHGGSNEVGMGAMLHADVLASRGQFVVVTFNYRLGAFGFFHSPTLDIPANLGLHDQLLVFKWVQQNIGQFGGDPNKVTIQGHSAGSVDVGIHLLSPASSGHCMLYVVCWVLRVGCWMLYVGCWMFQHGDEIFYFTASVDGFFLLDHPIKLLDRRTHRQTGTLNGEALLMVFPYVCLQYMLPPPPLFPPPNDMLNTSPTYEDQIKLVHFVYKPWSDPYNVTANFIRLSDLIGDITFTAPTIQTADYLSRSNRTQLYVYSFEHRSDSSIYPQWMGVPHGDDLFHVFGTPLEGSRGRNFTARDRLVSQAVMDLWIHFVKHG</sequence>
<feature type="domain" description="Carboxylesterase type B" evidence="5">
    <location>
        <begin position="4"/>
        <end position="111"/>
    </location>
</feature>
<comment type="caution">
    <text evidence="6">The sequence shown here is derived from an EMBL/GenBank/DDBJ whole genome shotgun (WGS) entry which is preliminary data.</text>
</comment>
<dbReference type="OrthoDB" id="19653at2759"/>